<dbReference type="GO" id="GO:0016853">
    <property type="term" value="F:isomerase activity"/>
    <property type="evidence" value="ECO:0007669"/>
    <property type="project" value="UniProtKB-KW"/>
</dbReference>
<dbReference type="PANTHER" id="PTHR12110">
    <property type="entry name" value="HYDROXYPYRUVATE ISOMERASE"/>
    <property type="match status" value="1"/>
</dbReference>
<evidence type="ECO:0000313" key="3">
    <source>
        <dbReference type="EMBL" id="MBD2844026.1"/>
    </source>
</evidence>
<dbReference type="PANTHER" id="PTHR12110:SF41">
    <property type="entry name" value="INOSOSE DEHYDRATASE"/>
    <property type="match status" value="1"/>
</dbReference>
<protein>
    <submittedName>
        <fullName evidence="3">Sugar phosphate isomerase/epimerase</fullName>
    </submittedName>
</protein>
<evidence type="ECO:0000256" key="1">
    <source>
        <dbReference type="SAM" id="MobiDB-lite"/>
    </source>
</evidence>
<feature type="region of interest" description="Disordered" evidence="1">
    <location>
        <begin position="270"/>
        <end position="298"/>
    </location>
</feature>
<dbReference type="InterPro" id="IPR050312">
    <property type="entry name" value="IolE/XylAMocC-like"/>
</dbReference>
<reference evidence="3" key="1">
    <citation type="submission" date="2020-09" db="EMBL/GenBank/DDBJ databases">
        <title>A novel bacterium of genus Paenibacillus, isolated from South China Sea.</title>
        <authorList>
            <person name="Huang H."/>
            <person name="Mo K."/>
            <person name="Hu Y."/>
        </authorList>
    </citation>
    <scope>NUCLEOTIDE SEQUENCE</scope>
    <source>
        <strain evidence="3">IB182496</strain>
    </source>
</reference>
<dbReference type="Proteomes" id="UP000621560">
    <property type="component" value="Unassembled WGS sequence"/>
</dbReference>
<proteinExistence type="predicted"/>
<keyword evidence="4" id="KW-1185">Reference proteome</keyword>
<feature type="domain" description="Xylose isomerase-like TIM barrel" evidence="2">
    <location>
        <begin position="23"/>
        <end position="229"/>
    </location>
</feature>
<evidence type="ECO:0000313" key="4">
    <source>
        <dbReference type="Proteomes" id="UP000621560"/>
    </source>
</evidence>
<gene>
    <name evidence="3" type="ORF">IDH44_02385</name>
</gene>
<keyword evidence="3" id="KW-0413">Isomerase</keyword>
<dbReference type="InterPro" id="IPR013022">
    <property type="entry name" value="Xyl_isomerase-like_TIM-brl"/>
</dbReference>
<comment type="caution">
    <text evidence="3">The sequence shown here is derived from an EMBL/GenBank/DDBJ whole genome shotgun (WGS) entry which is preliminary data.</text>
</comment>
<dbReference type="RefSeq" id="WP_190914309.1">
    <property type="nucleotide sequence ID" value="NZ_JACXIZ010000007.1"/>
</dbReference>
<dbReference type="Pfam" id="PF01261">
    <property type="entry name" value="AP_endonuc_2"/>
    <property type="match status" value="1"/>
</dbReference>
<dbReference type="AlphaFoldDB" id="A0A927BQE1"/>
<dbReference type="Gene3D" id="3.20.20.150">
    <property type="entry name" value="Divalent-metal-dependent TIM barrel enzymes"/>
    <property type="match status" value="1"/>
</dbReference>
<accession>A0A927BQE1</accession>
<evidence type="ECO:0000259" key="2">
    <source>
        <dbReference type="Pfam" id="PF01261"/>
    </source>
</evidence>
<name>A0A927BQE1_9BACL</name>
<dbReference type="InterPro" id="IPR036237">
    <property type="entry name" value="Xyl_isomerase-like_sf"/>
</dbReference>
<sequence length="369" mass="39247">MKLAIVTDELTQQPEEAVRAGLAMGLRHYELRTVLGRRVPDDAAQLTPMLAELKSRYNLAYTALSPGLFKCEPDAMTLEAQLRDRLEASIAMAQELEIGTIVCFAAVDFETHRPAELRAAVLPYLRRAAERLDECGMTLAVETEFMSGCETAQDAAKLIAAVDSPAFKVNWDPANAWIAGESPLTGYLSIRRHIAGIHVKDAFTTAWRGRNPFAVLGEGRLPWADILSAYLQDYPPGSAPAPVLTLETHVEPLIACSERSITRLRELLAGHGPLPGQTTGARAEQAAPPASGAVASDDTAAGDVAAACREGAAARADGDGNDASPARSADRATGAASPARIERPDRAAADALDVSPDAARGSNARRYDQ</sequence>
<dbReference type="SUPFAM" id="SSF51658">
    <property type="entry name" value="Xylose isomerase-like"/>
    <property type="match status" value="1"/>
</dbReference>
<organism evidence="3 4">
    <name type="scientific">Paenibacillus sabuli</name>
    <dbReference type="NCBI Taxonomy" id="2772509"/>
    <lineage>
        <taxon>Bacteria</taxon>
        <taxon>Bacillati</taxon>
        <taxon>Bacillota</taxon>
        <taxon>Bacilli</taxon>
        <taxon>Bacillales</taxon>
        <taxon>Paenibacillaceae</taxon>
        <taxon>Paenibacillus</taxon>
    </lineage>
</organism>
<dbReference type="EMBL" id="JACXIZ010000007">
    <property type="protein sequence ID" value="MBD2844026.1"/>
    <property type="molecule type" value="Genomic_DNA"/>
</dbReference>
<feature type="region of interest" description="Disordered" evidence="1">
    <location>
        <begin position="313"/>
        <end position="369"/>
    </location>
</feature>